<dbReference type="KEGG" id="lsx:H8B22_09970"/>
<dbReference type="EMBL" id="CP060820">
    <property type="protein sequence ID" value="QNP39833.1"/>
    <property type="molecule type" value="Genomic_DNA"/>
</dbReference>
<dbReference type="AlphaFoldDB" id="A0A7H0FUW7"/>
<accession>A0A7H0FUW7</accession>
<dbReference type="Proteomes" id="UP000516018">
    <property type="component" value="Chromosome"/>
</dbReference>
<protein>
    <submittedName>
        <fullName evidence="2">Uncharacterized protein</fullName>
    </submittedName>
</protein>
<organism evidence="2 3">
    <name type="scientific">Agrilutibacter terrestris</name>
    <dbReference type="NCBI Taxonomy" id="2865112"/>
    <lineage>
        <taxon>Bacteria</taxon>
        <taxon>Pseudomonadati</taxon>
        <taxon>Pseudomonadota</taxon>
        <taxon>Gammaproteobacteria</taxon>
        <taxon>Lysobacterales</taxon>
        <taxon>Lysobacteraceae</taxon>
        <taxon>Agrilutibacter</taxon>
    </lineage>
</organism>
<gene>
    <name evidence="2" type="ORF">H8B22_09970</name>
</gene>
<feature type="region of interest" description="Disordered" evidence="1">
    <location>
        <begin position="142"/>
        <end position="181"/>
    </location>
</feature>
<name>A0A7H0FUW7_9GAMM</name>
<evidence type="ECO:0000313" key="2">
    <source>
        <dbReference type="EMBL" id="QNP39833.1"/>
    </source>
</evidence>
<reference evidence="2 3" key="1">
    <citation type="submission" date="2020-08" db="EMBL/GenBank/DDBJ databases">
        <title>Lysobacter sp. II4 sp. nov., isolated from soil.</title>
        <authorList>
            <person name="Woo C.Y."/>
            <person name="Kim J."/>
        </authorList>
    </citation>
    <scope>NUCLEOTIDE SEQUENCE [LARGE SCALE GENOMIC DNA]</scope>
    <source>
        <strain evidence="2 3">II4</strain>
    </source>
</reference>
<evidence type="ECO:0000256" key="1">
    <source>
        <dbReference type="SAM" id="MobiDB-lite"/>
    </source>
</evidence>
<dbReference type="RefSeq" id="WP_187711279.1">
    <property type="nucleotide sequence ID" value="NZ_CP060820.1"/>
</dbReference>
<keyword evidence="3" id="KW-1185">Reference proteome</keyword>
<sequence>MPDFIPSPASDGAPCGWDEAFAALPQETPPGDGWSRIAAKLDAHASRRVAARRERRTNWLVGMASAAVLVLAAWSPLSRWLQNDGSAATATITATATPGSRGPAAPVQVDARTDTNARTERAAATRQTAPDAIAAVELVQPRNERSPHVAARRSQGARERAMPDAQATETRASPSPAQPDVAASIAAATTAATADPLPQLKTQSAQLEALVAMARDDRVGNASNQLLSSELDAGIAVVDAALSQADVTAPRQQELWQQRVDLLQQLAGVEATSRWLAAQGMSNETLLVSVD</sequence>
<evidence type="ECO:0000313" key="3">
    <source>
        <dbReference type="Proteomes" id="UP000516018"/>
    </source>
</evidence>
<proteinExistence type="predicted"/>